<dbReference type="GO" id="GO:0009507">
    <property type="term" value="C:chloroplast"/>
    <property type="evidence" value="ECO:0007669"/>
    <property type="project" value="TreeGrafter"/>
</dbReference>
<dbReference type="PANTHER" id="PTHR45510">
    <property type="entry name" value="RHODANESE-LIKE DOMAIN-CONTAINING PROTEIN 10"/>
    <property type="match status" value="1"/>
</dbReference>
<keyword evidence="3" id="KW-1185">Reference proteome</keyword>
<dbReference type="AlphaFoldDB" id="A0A2G5EUJ4"/>
<dbReference type="EMBL" id="KZ305021">
    <property type="protein sequence ID" value="PIA59426.1"/>
    <property type="molecule type" value="Genomic_DNA"/>
</dbReference>
<dbReference type="InterPro" id="IPR044614">
    <property type="entry name" value="STR10"/>
</dbReference>
<reference evidence="2 3" key="1">
    <citation type="submission" date="2017-09" db="EMBL/GenBank/DDBJ databases">
        <title>WGS assembly of Aquilegia coerulea Goldsmith.</title>
        <authorList>
            <person name="Hodges S."/>
            <person name="Kramer E."/>
            <person name="Nordborg M."/>
            <person name="Tomkins J."/>
            <person name="Borevitz J."/>
            <person name="Derieg N."/>
            <person name="Yan J."/>
            <person name="Mihaltcheva S."/>
            <person name="Hayes R.D."/>
            <person name="Rokhsar D."/>
        </authorList>
    </citation>
    <scope>NUCLEOTIDE SEQUENCE [LARGE SCALE GENOMIC DNA]</scope>
    <source>
        <strain evidence="3">cv. Goldsmith</strain>
    </source>
</reference>
<dbReference type="InterPro" id="IPR001763">
    <property type="entry name" value="Rhodanese-like_dom"/>
</dbReference>
<dbReference type="Gene3D" id="3.40.250.10">
    <property type="entry name" value="Rhodanese-like domain"/>
    <property type="match status" value="1"/>
</dbReference>
<evidence type="ECO:0000313" key="2">
    <source>
        <dbReference type="EMBL" id="PIA59426.1"/>
    </source>
</evidence>
<dbReference type="STRING" id="218851.A0A2G5EUJ4"/>
<name>A0A2G5EUJ4_AQUCA</name>
<protein>
    <recommendedName>
        <fullName evidence="1">Rhodanese domain-containing protein</fullName>
    </recommendedName>
</protein>
<dbReference type="Pfam" id="PF00581">
    <property type="entry name" value="Rhodanese"/>
    <property type="match status" value="1"/>
</dbReference>
<dbReference type="Proteomes" id="UP000230069">
    <property type="component" value="Unassembled WGS sequence"/>
</dbReference>
<dbReference type="PROSITE" id="PS50206">
    <property type="entry name" value="RHODANESE_3"/>
    <property type="match status" value="1"/>
</dbReference>
<feature type="domain" description="Rhodanese" evidence="1">
    <location>
        <begin position="64"/>
        <end position="188"/>
    </location>
</feature>
<accession>A0A2G5EUJ4</accession>
<dbReference type="InterPro" id="IPR036873">
    <property type="entry name" value="Rhodanese-like_dom_sf"/>
</dbReference>
<dbReference type="SMART" id="SM00450">
    <property type="entry name" value="RHOD"/>
    <property type="match status" value="1"/>
</dbReference>
<evidence type="ECO:0000313" key="3">
    <source>
        <dbReference type="Proteomes" id="UP000230069"/>
    </source>
</evidence>
<gene>
    <name evidence="2" type="ORF">AQUCO_00400364v1</name>
</gene>
<dbReference type="OrthoDB" id="566238at2759"/>
<dbReference type="FunFam" id="3.40.250.10:FF:000047">
    <property type="entry name" value="Rhodanese-like domain-containing protein 10"/>
    <property type="match status" value="1"/>
</dbReference>
<proteinExistence type="predicted"/>
<dbReference type="SUPFAM" id="SSF52821">
    <property type="entry name" value="Rhodanese/Cell cycle control phosphatase"/>
    <property type="match status" value="1"/>
</dbReference>
<dbReference type="CDD" id="cd00158">
    <property type="entry name" value="RHOD"/>
    <property type="match status" value="1"/>
</dbReference>
<dbReference type="FunCoup" id="A0A2G5EUJ4">
    <property type="interactions" value="804"/>
</dbReference>
<evidence type="ECO:0000259" key="1">
    <source>
        <dbReference type="PROSITE" id="PS50206"/>
    </source>
</evidence>
<sequence>MAVRLDQLHSSSFQLKYEKKSKLQHSNSQRTSLCINAVSLSAKELVQSGTVRPVFTKDAVSVINNEGFTLLDIRPIWEREKAYVPGSLHVPLFVNDEDNGPINLLKKWVHFGYIGLWTGQKFTTIDPEFLQEVNNLVPDKDAKLLIACGEGLRSLMAVTRLYEGGYKNLGWLAGGFNKAEDDHFPVVEGNEKLQYATIGGASYYFLQLLIILQAVGKKS</sequence>
<dbReference type="InParanoid" id="A0A2G5EUJ4"/>
<organism evidence="2 3">
    <name type="scientific">Aquilegia coerulea</name>
    <name type="common">Rocky mountain columbine</name>
    <dbReference type="NCBI Taxonomy" id="218851"/>
    <lineage>
        <taxon>Eukaryota</taxon>
        <taxon>Viridiplantae</taxon>
        <taxon>Streptophyta</taxon>
        <taxon>Embryophyta</taxon>
        <taxon>Tracheophyta</taxon>
        <taxon>Spermatophyta</taxon>
        <taxon>Magnoliopsida</taxon>
        <taxon>Ranunculales</taxon>
        <taxon>Ranunculaceae</taxon>
        <taxon>Thalictroideae</taxon>
        <taxon>Aquilegia</taxon>
    </lineage>
</organism>
<dbReference type="PANTHER" id="PTHR45510:SF1">
    <property type="entry name" value="RHODANESE-LIKE DOMAIN-CONTAINING PROTEIN 10"/>
    <property type="match status" value="1"/>
</dbReference>